<organism evidence="4 5">
    <name type="scientific">Chloropicon roscoffensis</name>
    <dbReference type="NCBI Taxonomy" id="1461544"/>
    <lineage>
        <taxon>Eukaryota</taxon>
        <taxon>Viridiplantae</taxon>
        <taxon>Chlorophyta</taxon>
        <taxon>Chloropicophyceae</taxon>
        <taxon>Chloropicales</taxon>
        <taxon>Chloropicaceae</taxon>
        <taxon>Chloropicon</taxon>
    </lineage>
</organism>
<dbReference type="Proteomes" id="UP001472866">
    <property type="component" value="Chromosome 09"/>
</dbReference>
<dbReference type="PANTHER" id="PTHR46826">
    <property type="match status" value="1"/>
</dbReference>
<gene>
    <name evidence="4" type="ORF">HKI87_09g60080</name>
</gene>
<keyword evidence="5" id="KW-1185">Reference proteome</keyword>
<accession>A0AAX4PDZ1</accession>
<dbReference type="InterPro" id="IPR032816">
    <property type="entry name" value="VTT_dom"/>
</dbReference>
<evidence type="ECO:0000313" key="5">
    <source>
        <dbReference type="Proteomes" id="UP001472866"/>
    </source>
</evidence>
<feature type="compositionally biased region" description="Basic residues" evidence="1">
    <location>
        <begin position="34"/>
        <end position="50"/>
    </location>
</feature>
<sequence>MAMRAGSRCATRTAERPTCTGRRPSEASPPFLKAARRKTFERRRRRRRQGQRVGQLQETRATGELIERAVVLVESTAASNPNGWLVLAGVIASSELVPLLPTQPLSLVSGLLFGASKGCVITLLGTVTAASIAFSLSSGPAGRSLSSLALRLESGGAEGDNGGDEVNPVLKKLGDGVEDMTFWQQTLSIILLRFSPVVPFSLSNYMIGLTPVKFLPFLFGTLVGMSPWCFLYATAGSYASSMLQDGQGFTIDGIEELRTSLQQQLSQYSEEIELVAAGTAFMLGVFIFQTLRKASAEERT</sequence>
<proteinExistence type="predicted"/>
<evidence type="ECO:0000313" key="4">
    <source>
        <dbReference type="EMBL" id="WZN64452.1"/>
    </source>
</evidence>
<evidence type="ECO:0000256" key="1">
    <source>
        <dbReference type="SAM" id="MobiDB-lite"/>
    </source>
</evidence>
<evidence type="ECO:0000256" key="2">
    <source>
        <dbReference type="SAM" id="Phobius"/>
    </source>
</evidence>
<feature type="domain" description="VTT" evidence="3">
    <location>
        <begin position="185"/>
        <end position="237"/>
    </location>
</feature>
<protein>
    <recommendedName>
        <fullName evidence="3">VTT domain-containing protein</fullName>
    </recommendedName>
</protein>
<dbReference type="PANTHER" id="PTHR46826:SF1">
    <property type="entry name" value="TVP38_TMEM64 FAMILY MEMBRANE PROTEIN YDJX"/>
    <property type="match status" value="1"/>
</dbReference>
<dbReference type="EMBL" id="CP151509">
    <property type="protein sequence ID" value="WZN64452.1"/>
    <property type="molecule type" value="Genomic_DNA"/>
</dbReference>
<reference evidence="4 5" key="1">
    <citation type="submission" date="2024-03" db="EMBL/GenBank/DDBJ databases">
        <title>Complete genome sequence of the green alga Chloropicon roscoffensis RCC1871.</title>
        <authorList>
            <person name="Lemieux C."/>
            <person name="Pombert J.-F."/>
            <person name="Otis C."/>
            <person name="Turmel M."/>
        </authorList>
    </citation>
    <scope>NUCLEOTIDE SEQUENCE [LARGE SCALE GENOMIC DNA]</scope>
    <source>
        <strain evidence="4 5">RCC1871</strain>
    </source>
</reference>
<name>A0AAX4PDZ1_9CHLO</name>
<keyword evidence="2" id="KW-0812">Transmembrane</keyword>
<feature type="transmembrane region" description="Helical" evidence="2">
    <location>
        <begin position="274"/>
        <end position="291"/>
    </location>
</feature>
<dbReference type="InterPro" id="IPR053240">
    <property type="entry name" value="VTT_domain"/>
</dbReference>
<dbReference type="AlphaFoldDB" id="A0AAX4PDZ1"/>
<feature type="transmembrane region" description="Helical" evidence="2">
    <location>
        <begin position="214"/>
        <end position="233"/>
    </location>
</feature>
<dbReference type="Pfam" id="PF09335">
    <property type="entry name" value="VTT_dom"/>
    <property type="match status" value="1"/>
</dbReference>
<keyword evidence="2" id="KW-1133">Transmembrane helix</keyword>
<evidence type="ECO:0000259" key="3">
    <source>
        <dbReference type="Pfam" id="PF09335"/>
    </source>
</evidence>
<feature type="region of interest" description="Disordered" evidence="1">
    <location>
        <begin position="1"/>
        <end position="57"/>
    </location>
</feature>
<keyword evidence="2" id="KW-0472">Membrane</keyword>